<keyword evidence="1" id="KW-0175">Coiled coil</keyword>
<sequence length="614" mass="66328">MQQKRPPSTLWIAITLLFASQSADALGWARADQAAVLGRPLAFSATLRLDPGDEIPPECVRAEVATGERVLPSALVHVHADVSAESLTMRVLTEPTIDEPVVTVTLAVGCPMKLSRRFVLFADPAPMATAPLAAAVPSSRPVDLPPAAAPAASVPLAAALPPPPRPATAPRAEDRPRAPSSGVMRPRAVPRSSAPAPRLKLDPVEPLPSRATATAAAASAVQDAMAAVSRAASAAEAAASAASAAEARVATLEQSVRQLRADADQSRQLVTQLRRELAEAREDRWRLPLVLTIAALLALAAGLWWRLRALQQERQRAWRRAAAADAPPRPPTPTSQLPLMTSEIPMPPVVPPTRPPIVPPTPGPEVHEIHSERTQILPTGSRADEGAPRDVTIEELLDLEQQAEFFIVLGQDDAAIDLLVEHLRDTGGGSPLPYLKLLEIYRRRGEREAYERTRERFNRRFNAYAPEWDADLQHGRSLDDYPGVLPRLQQVWGRPLDAMAELEALLFRKSRGELFDLPAYREVLFLYSLARDLLDREAAESGTVDLLLPLAEEGDFGMTSPHPYLTLERDSVFDPGIAEPAAVVSIDLDLSEPQPDPGPPTAPDGGLNLIPPRG</sequence>
<name>A0A4R2MWW6_RUBGE</name>
<dbReference type="PANTHER" id="PTHR48125:SF10">
    <property type="entry name" value="OS12G0136300 PROTEIN"/>
    <property type="match status" value="1"/>
</dbReference>
<feature type="chain" id="PRO_5020532977" description="Tfp pilus assembly protein FimV" evidence="3">
    <location>
        <begin position="26"/>
        <end position="614"/>
    </location>
</feature>
<dbReference type="RefSeq" id="WP_165908403.1">
    <property type="nucleotide sequence ID" value="NZ_NRRI01000023.1"/>
</dbReference>
<dbReference type="PROSITE" id="PS01053">
    <property type="entry name" value="ARGINASE_1"/>
    <property type="match status" value="1"/>
</dbReference>
<dbReference type="GO" id="GO:0016813">
    <property type="term" value="F:hydrolase activity, acting on carbon-nitrogen (but not peptide) bonds, in linear amidines"/>
    <property type="evidence" value="ECO:0007669"/>
    <property type="project" value="InterPro"/>
</dbReference>
<feature type="region of interest" description="Disordered" evidence="2">
    <location>
        <begin position="321"/>
        <end position="341"/>
    </location>
</feature>
<proteinExistence type="predicted"/>
<keyword evidence="3" id="KW-0732">Signal</keyword>
<feature type="compositionally biased region" description="Low complexity" evidence="2">
    <location>
        <begin position="185"/>
        <end position="198"/>
    </location>
</feature>
<reference evidence="4 5" key="1">
    <citation type="submission" date="2019-03" db="EMBL/GenBank/DDBJ databases">
        <title>Genomic Encyclopedia of Type Strains, Phase IV (KMG-IV): sequencing the most valuable type-strain genomes for metagenomic binning, comparative biology and taxonomic classification.</title>
        <authorList>
            <person name="Goeker M."/>
        </authorList>
    </citation>
    <scope>NUCLEOTIDE SEQUENCE [LARGE SCALE GENOMIC DNA]</scope>
    <source>
        <strain evidence="4 5">DSM 1709</strain>
    </source>
</reference>
<feature type="signal peptide" evidence="3">
    <location>
        <begin position="1"/>
        <end position="25"/>
    </location>
</feature>
<feature type="region of interest" description="Disordered" evidence="2">
    <location>
        <begin position="589"/>
        <end position="614"/>
    </location>
</feature>
<dbReference type="Proteomes" id="UP000295106">
    <property type="component" value="Unassembled WGS sequence"/>
</dbReference>
<feature type="region of interest" description="Disordered" evidence="2">
    <location>
        <begin position="156"/>
        <end position="205"/>
    </location>
</feature>
<evidence type="ECO:0000313" key="4">
    <source>
        <dbReference type="EMBL" id="TCP04703.1"/>
    </source>
</evidence>
<comment type="caution">
    <text evidence="4">The sequence shown here is derived from an EMBL/GenBank/DDBJ whole genome shotgun (WGS) entry which is preliminary data.</text>
</comment>
<evidence type="ECO:0000256" key="2">
    <source>
        <dbReference type="SAM" id="MobiDB-lite"/>
    </source>
</evidence>
<dbReference type="GO" id="GO:0046872">
    <property type="term" value="F:metal ion binding"/>
    <property type="evidence" value="ECO:0007669"/>
    <property type="project" value="InterPro"/>
</dbReference>
<dbReference type="AlphaFoldDB" id="A0A4R2MWW6"/>
<dbReference type="EMBL" id="SLXD01000002">
    <property type="protein sequence ID" value="TCP04703.1"/>
    <property type="molecule type" value="Genomic_DNA"/>
</dbReference>
<dbReference type="PANTHER" id="PTHR48125">
    <property type="entry name" value="LP07818P1"/>
    <property type="match status" value="1"/>
</dbReference>
<dbReference type="InterPro" id="IPR020855">
    <property type="entry name" value="Ureohydrolase_Mn_BS"/>
</dbReference>
<protein>
    <recommendedName>
        <fullName evidence="6">Tfp pilus assembly protein FimV</fullName>
    </recommendedName>
</protein>
<evidence type="ECO:0000313" key="5">
    <source>
        <dbReference type="Proteomes" id="UP000295106"/>
    </source>
</evidence>
<gene>
    <name evidence="4" type="ORF">EV684_102467</name>
</gene>
<feature type="coiled-coil region" evidence="1">
    <location>
        <begin position="242"/>
        <end position="283"/>
    </location>
</feature>
<accession>A0A4R2MWW6</accession>
<evidence type="ECO:0008006" key="6">
    <source>
        <dbReference type="Google" id="ProtNLM"/>
    </source>
</evidence>
<organism evidence="4 5">
    <name type="scientific">Rubrivivax gelatinosus</name>
    <name type="common">Rhodocyclus gelatinosus</name>
    <name type="synonym">Rhodopseudomonas gelatinosa</name>
    <dbReference type="NCBI Taxonomy" id="28068"/>
    <lineage>
        <taxon>Bacteria</taxon>
        <taxon>Pseudomonadati</taxon>
        <taxon>Pseudomonadota</taxon>
        <taxon>Betaproteobacteria</taxon>
        <taxon>Burkholderiales</taxon>
        <taxon>Sphaerotilaceae</taxon>
        <taxon>Rubrivivax</taxon>
    </lineage>
</organism>
<evidence type="ECO:0000256" key="3">
    <source>
        <dbReference type="SAM" id="SignalP"/>
    </source>
</evidence>
<evidence type="ECO:0000256" key="1">
    <source>
        <dbReference type="SAM" id="Coils"/>
    </source>
</evidence>